<gene>
    <name evidence="2" type="ORF">ACFSW6_15790</name>
</gene>
<feature type="region of interest" description="Disordered" evidence="1">
    <location>
        <begin position="1"/>
        <end position="20"/>
    </location>
</feature>
<evidence type="ECO:0000313" key="2">
    <source>
        <dbReference type="EMBL" id="MFD2755544.1"/>
    </source>
</evidence>
<dbReference type="RefSeq" id="WP_157082061.1">
    <property type="nucleotide sequence ID" value="NZ_BCNT01000012.1"/>
</dbReference>
<sequence>MNALSLPAKGEQDTGPWLRRPMACPEHEIHAGRGLAGKNAARPHSVYGRYRGK</sequence>
<dbReference type="Proteomes" id="UP001597463">
    <property type="component" value="Unassembled WGS sequence"/>
</dbReference>
<feature type="region of interest" description="Disordered" evidence="1">
    <location>
        <begin position="30"/>
        <end position="53"/>
    </location>
</feature>
<accession>A0ABW5URH4</accession>
<protein>
    <submittedName>
        <fullName evidence="2">Uncharacterized protein</fullName>
    </submittedName>
</protein>
<dbReference type="EMBL" id="JBHUMV010000007">
    <property type="protein sequence ID" value="MFD2755544.1"/>
    <property type="molecule type" value="Genomic_DNA"/>
</dbReference>
<proteinExistence type="predicted"/>
<name>A0ABW5URH4_9BURK</name>
<comment type="caution">
    <text evidence="2">The sequence shown here is derived from an EMBL/GenBank/DDBJ whole genome shotgun (WGS) entry which is preliminary data.</text>
</comment>
<evidence type="ECO:0000256" key="1">
    <source>
        <dbReference type="SAM" id="MobiDB-lite"/>
    </source>
</evidence>
<evidence type="ECO:0000313" key="3">
    <source>
        <dbReference type="Proteomes" id="UP001597463"/>
    </source>
</evidence>
<keyword evidence="3" id="KW-1185">Reference proteome</keyword>
<reference evidence="3" key="1">
    <citation type="journal article" date="2019" name="Int. J. Syst. Evol. Microbiol.">
        <title>The Global Catalogue of Microorganisms (GCM) 10K type strain sequencing project: providing services to taxonomists for standard genome sequencing and annotation.</title>
        <authorList>
            <consortium name="The Broad Institute Genomics Platform"/>
            <consortium name="The Broad Institute Genome Sequencing Center for Infectious Disease"/>
            <person name="Wu L."/>
            <person name="Ma J."/>
        </authorList>
    </citation>
    <scope>NUCLEOTIDE SEQUENCE [LARGE SCALE GENOMIC DNA]</scope>
    <source>
        <strain evidence="3">TISTR 1906</strain>
    </source>
</reference>
<organism evidence="2 3">
    <name type="scientific">Comamonas terrae</name>
    <dbReference type="NCBI Taxonomy" id="673548"/>
    <lineage>
        <taxon>Bacteria</taxon>
        <taxon>Pseudomonadati</taxon>
        <taxon>Pseudomonadota</taxon>
        <taxon>Betaproteobacteria</taxon>
        <taxon>Burkholderiales</taxon>
        <taxon>Comamonadaceae</taxon>
        <taxon>Comamonas</taxon>
    </lineage>
</organism>